<evidence type="ECO:0000313" key="2">
    <source>
        <dbReference type="EMBL" id="GAG24402.1"/>
    </source>
</evidence>
<dbReference type="GO" id="GO:0051484">
    <property type="term" value="P:isopentenyl diphosphate biosynthetic process, methylerythritol 4-phosphate pathway involved in terpenoid biosynthetic process"/>
    <property type="evidence" value="ECO:0007669"/>
    <property type="project" value="TreeGrafter"/>
</dbReference>
<dbReference type="InterPro" id="IPR003821">
    <property type="entry name" value="DXP_reductoisomerase"/>
</dbReference>
<dbReference type="AlphaFoldDB" id="X0WMG4"/>
<feature type="domain" description="1-deoxy-D-xylulose 5-phosphate reductoisomerase N-terminal" evidence="1">
    <location>
        <begin position="23"/>
        <end position="89"/>
    </location>
</feature>
<name>X0WMG4_9ZZZZ</name>
<dbReference type="PANTHER" id="PTHR30525">
    <property type="entry name" value="1-DEOXY-D-XYLULOSE 5-PHOSPHATE REDUCTOISOMERASE"/>
    <property type="match status" value="1"/>
</dbReference>
<dbReference type="InterPro" id="IPR013512">
    <property type="entry name" value="DXP_reductoisomerase_N"/>
</dbReference>
<dbReference type="PANTHER" id="PTHR30525:SF0">
    <property type="entry name" value="1-DEOXY-D-XYLULOSE 5-PHOSPHATE REDUCTOISOMERASE, CHLOROPLASTIC"/>
    <property type="match status" value="1"/>
</dbReference>
<sequence>MARPSSAQEKSEMPHDAVVRRSLSILGATGSIGKNTLDLVSRTPDAFEIIALTAQNSVAELAESAKRVGARLAVIGNERQYGELKSLLSGTG</sequence>
<dbReference type="GO" id="GO:0070402">
    <property type="term" value="F:NADPH binding"/>
    <property type="evidence" value="ECO:0007669"/>
    <property type="project" value="InterPro"/>
</dbReference>
<dbReference type="GO" id="GO:0030604">
    <property type="term" value="F:1-deoxy-D-xylulose-5-phosphate reductoisomerase activity"/>
    <property type="evidence" value="ECO:0007669"/>
    <property type="project" value="InterPro"/>
</dbReference>
<dbReference type="Pfam" id="PF02670">
    <property type="entry name" value="DXP_reductoisom"/>
    <property type="match status" value="1"/>
</dbReference>
<accession>X0WMG4</accession>
<dbReference type="Gene3D" id="3.40.50.720">
    <property type="entry name" value="NAD(P)-binding Rossmann-like Domain"/>
    <property type="match status" value="1"/>
</dbReference>
<feature type="non-terminal residue" evidence="2">
    <location>
        <position position="92"/>
    </location>
</feature>
<dbReference type="SUPFAM" id="SSF51735">
    <property type="entry name" value="NAD(P)-binding Rossmann-fold domains"/>
    <property type="match status" value="1"/>
</dbReference>
<proteinExistence type="predicted"/>
<reference evidence="2" key="1">
    <citation type="journal article" date="2014" name="Front. Microbiol.">
        <title>High frequency of phylogenetically diverse reductive dehalogenase-homologous genes in deep subseafloor sedimentary metagenomes.</title>
        <authorList>
            <person name="Kawai M."/>
            <person name="Futagami T."/>
            <person name="Toyoda A."/>
            <person name="Takaki Y."/>
            <person name="Nishi S."/>
            <person name="Hori S."/>
            <person name="Arai W."/>
            <person name="Tsubouchi T."/>
            <person name="Morono Y."/>
            <person name="Uchiyama I."/>
            <person name="Ito T."/>
            <person name="Fujiyama A."/>
            <person name="Inagaki F."/>
            <person name="Takami H."/>
        </authorList>
    </citation>
    <scope>NUCLEOTIDE SEQUENCE</scope>
    <source>
        <strain evidence="2">Expedition CK06-06</strain>
    </source>
</reference>
<evidence type="ECO:0000259" key="1">
    <source>
        <dbReference type="Pfam" id="PF02670"/>
    </source>
</evidence>
<gene>
    <name evidence="2" type="ORF">S01H1_59041</name>
</gene>
<organism evidence="2">
    <name type="scientific">marine sediment metagenome</name>
    <dbReference type="NCBI Taxonomy" id="412755"/>
    <lineage>
        <taxon>unclassified sequences</taxon>
        <taxon>metagenomes</taxon>
        <taxon>ecological metagenomes</taxon>
    </lineage>
</organism>
<dbReference type="InterPro" id="IPR036291">
    <property type="entry name" value="NAD(P)-bd_dom_sf"/>
</dbReference>
<comment type="caution">
    <text evidence="2">The sequence shown here is derived from an EMBL/GenBank/DDBJ whole genome shotgun (WGS) entry which is preliminary data.</text>
</comment>
<dbReference type="EMBL" id="BARS01038593">
    <property type="protein sequence ID" value="GAG24402.1"/>
    <property type="molecule type" value="Genomic_DNA"/>
</dbReference>
<protein>
    <recommendedName>
        <fullName evidence="1">1-deoxy-D-xylulose 5-phosphate reductoisomerase N-terminal domain-containing protein</fullName>
    </recommendedName>
</protein>
<dbReference type="GO" id="GO:0030145">
    <property type="term" value="F:manganese ion binding"/>
    <property type="evidence" value="ECO:0007669"/>
    <property type="project" value="TreeGrafter"/>
</dbReference>